<dbReference type="SUPFAM" id="SSF50621">
    <property type="entry name" value="Alanine racemase C-terminal domain-like"/>
    <property type="match status" value="1"/>
</dbReference>
<dbReference type="PANTHER" id="PTHR30511">
    <property type="entry name" value="ALANINE RACEMASE"/>
    <property type="match status" value="1"/>
</dbReference>
<evidence type="ECO:0000256" key="5">
    <source>
        <dbReference type="PIRSR" id="PIRSR600821-50"/>
    </source>
</evidence>
<dbReference type="STRING" id="35752.SAMN05421541_110439"/>
<dbReference type="Proteomes" id="UP000199645">
    <property type="component" value="Unassembled WGS sequence"/>
</dbReference>
<dbReference type="GO" id="GO:0030170">
    <property type="term" value="F:pyridoxal phosphate binding"/>
    <property type="evidence" value="ECO:0007669"/>
    <property type="project" value="UniProtKB-UniRule"/>
</dbReference>
<dbReference type="InterPro" id="IPR029066">
    <property type="entry name" value="PLP-binding_barrel"/>
</dbReference>
<protein>
    <recommendedName>
        <fullName evidence="4">Alanine racemase</fullName>
        <ecNumber evidence="4">5.1.1.1</ecNumber>
    </recommendedName>
</protein>
<evidence type="ECO:0000256" key="6">
    <source>
        <dbReference type="PIRSR" id="PIRSR600821-52"/>
    </source>
</evidence>
<comment type="catalytic activity">
    <reaction evidence="4">
        <text>L-alanine = D-alanine</text>
        <dbReference type="Rhea" id="RHEA:20249"/>
        <dbReference type="ChEBI" id="CHEBI:57416"/>
        <dbReference type="ChEBI" id="CHEBI:57972"/>
        <dbReference type="EC" id="5.1.1.1"/>
    </reaction>
</comment>
<evidence type="ECO:0000259" key="8">
    <source>
        <dbReference type="SMART" id="SM01005"/>
    </source>
</evidence>
<comment type="function">
    <text evidence="4">Catalyzes the interconversion of L-alanine and D-alanine. May also act on other amino acids.</text>
</comment>
<dbReference type="GO" id="GO:0005829">
    <property type="term" value="C:cytosol"/>
    <property type="evidence" value="ECO:0007669"/>
    <property type="project" value="TreeGrafter"/>
</dbReference>
<dbReference type="EMBL" id="FONV01000010">
    <property type="protein sequence ID" value="SFF45296.1"/>
    <property type="molecule type" value="Genomic_DNA"/>
</dbReference>
<name>A0A1I2IX77_9ACTN</name>
<feature type="region of interest" description="Disordered" evidence="7">
    <location>
        <begin position="369"/>
        <end position="391"/>
    </location>
</feature>
<evidence type="ECO:0000256" key="4">
    <source>
        <dbReference type="HAMAP-Rule" id="MF_01201"/>
    </source>
</evidence>
<feature type="active site" description="Proton acceptor; specific for D-alanine" evidence="4">
    <location>
        <position position="32"/>
    </location>
</feature>
<sequence>MTRALIDLDAIAHNTRLLARAANGSGVMAVVKADGFGHGAVPVARTALASGASWLGVTSLREALELRSAGITAPILMWLYAPFEELDDAVLGGIDVSASSTTALETLAGAAQRTGRTAAVHLKADTGLSRGGATAAEWPDLLAAAVKLRDAGLLEIRAVWSHLAHAEDPSDPGLGRQLEAFGLARAAAREAGVESPLIHLANSAAVLQLPETHFDLVRPGIALYGAEPVPGRVFGLRPAMTLESTVILTKRVGPGTGVSYGPDFYTDRETTLALVPAGYADGVPRGIGGRASVSIGGVRCPIVGRVAMDQVVVDVGDSPVVPGDRVVIFGSGAGGEPTVGEWAEWVDTNAHEILTGIGTRVPRVHYSVESPNETSTRSPSLPVECAEITPS</sequence>
<dbReference type="Gene3D" id="3.20.20.10">
    <property type="entry name" value="Alanine racemase"/>
    <property type="match status" value="1"/>
</dbReference>
<comment type="cofactor">
    <cofactor evidence="1 4 5">
        <name>pyridoxal 5'-phosphate</name>
        <dbReference type="ChEBI" id="CHEBI:597326"/>
    </cofactor>
</comment>
<keyword evidence="3 4" id="KW-0413">Isomerase</keyword>
<organism evidence="9 10">
    <name type="scientific">Actinoplanes philippinensis</name>
    <dbReference type="NCBI Taxonomy" id="35752"/>
    <lineage>
        <taxon>Bacteria</taxon>
        <taxon>Bacillati</taxon>
        <taxon>Actinomycetota</taxon>
        <taxon>Actinomycetes</taxon>
        <taxon>Micromonosporales</taxon>
        <taxon>Micromonosporaceae</taxon>
        <taxon>Actinoplanes</taxon>
    </lineage>
</organism>
<feature type="binding site" evidence="4 6">
    <location>
        <position position="308"/>
    </location>
    <ligand>
        <name>substrate</name>
    </ligand>
</feature>
<reference evidence="9 10" key="1">
    <citation type="submission" date="2016-10" db="EMBL/GenBank/DDBJ databases">
        <authorList>
            <person name="de Groot N.N."/>
        </authorList>
    </citation>
    <scope>NUCLEOTIDE SEQUENCE [LARGE SCALE GENOMIC DNA]</scope>
    <source>
        <strain evidence="9 10">DSM 43019</strain>
    </source>
</reference>
<dbReference type="EC" id="5.1.1.1" evidence="4"/>
<evidence type="ECO:0000256" key="1">
    <source>
        <dbReference type="ARBA" id="ARBA00001933"/>
    </source>
</evidence>
<keyword evidence="10" id="KW-1185">Reference proteome</keyword>
<feature type="binding site" evidence="4 6">
    <location>
        <position position="130"/>
    </location>
    <ligand>
        <name>substrate</name>
    </ligand>
</feature>
<dbReference type="PRINTS" id="PR00992">
    <property type="entry name" value="ALARACEMASE"/>
</dbReference>
<dbReference type="GO" id="GO:0008784">
    <property type="term" value="F:alanine racemase activity"/>
    <property type="evidence" value="ECO:0007669"/>
    <property type="project" value="UniProtKB-UniRule"/>
</dbReference>
<dbReference type="GO" id="GO:0009252">
    <property type="term" value="P:peptidoglycan biosynthetic process"/>
    <property type="evidence" value="ECO:0007669"/>
    <property type="project" value="TreeGrafter"/>
</dbReference>
<evidence type="ECO:0000313" key="10">
    <source>
        <dbReference type="Proteomes" id="UP000199645"/>
    </source>
</evidence>
<feature type="modified residue" description="N6-(pyridoxal phosphate)lysine" evidence="4 5">
    <location>
        <position position="32"/>
    </location>
</feature>
<dbReference type="InterPro" id="IPR009006">
    <property type="entry name" value="Ala_racemase/Decarboxylase_C"/>
</dbReference>
<feature type="domain" description="Alanine racemase C-terminal" evidence="8">
    <location>
        <begin position="239"/>
        <end position="366"/>
    </location>
</feature>
<evidence type="ECO:0000256" key="2">
    <source>
        <dbReference type="ARBA" id="ARBA00022898"/>
    </source>
</evidence>
<dbReference type="OrthoDB" id="9813814at2"/>
<dbReference type="PANTHER" id="PTHR30511:SF0">
    <property type="entry name" value="ALANINE RACEMASE, CATABOLIC-RELATED"/>
    <property type="match status" value="1"/>
</dbReference>
<dbReference type="CDD" id="cd00430">
    <property type="entry name" value="PLPDE_III_AR"/>
    <property type="match status" value="1"/>
</dbReference>
<dbReference type="InterPro" id="IPR011079">
    <property type="entry name" value="Ala_racemase_C"/>
</dbReference>
<dbReference type="RefSeq" id="WP_093618949.1">
    <property type="nucleotide sequence ID" value="NZ_BOMT01000055.1"/>
</dbReference>
<feature type="active site" description="Proton acceptor; specific for L-alanine" evidence="4">
    <location>
        <position position="260"/>
    </location>
</feature>
<dbReference type="InterPro" id="IPR000821">
    <property type="entry name" value="Ala_racemase"/>
</dbReference>
<dbReference type="SUPFAM" id="SSF51419">
    <property type="entry name" value="PLP-binding barrel"/>
    <property type="match status" value="1"/>
</dbReference>
<evidence type="ECO:0000313" key="9">
    <source>
        <dbReference type="EMBL" id="SFF45296.1"/>
    </source>
</evidence>
<dbReference type="Pfam" id="PF00842">
    <property type="entry name" value="Ala_racemase_C"/>
    <property type="match status" value="1"/>
</dbReference>
<dbReference type="HAMAP" id="MF_01201">
    <property type="entry name" value="Ala_racemase"/>
    <property type="match status" value="1"/>
</dbReference>
<dbReference type="UniPathway" id="UPA00042">
    <property type="reaction ID" value="UER00497"/>
</dbReference>
<dbReference type="FunFam" id="3.20.20.10:FF:000002">
    <property type="entry name" value="Alanine racemase"/>
    <property type="match status" value="1"/>
</dbReference>
<dbReference type="Gene3D" id="2.40.37.10">
    <property type="entry name" value="Lyase, Ornithine Decarboxylase, Chain A, domain 1"/>
    <property type="match status" value="1"/>
</dbReference>
<keyword evidence="2 4" id="KW-0663">Pyridoxal phosphate</keyword>
<dbReference type="InterPro" id="IPR001608">
    <property type="entry name" value="Ala_racemase_N"/>
</dbReference>
<accession>A0A1I2IX77</accession>
<gene>
    <name evidence="9" type="ORF">SAMN05421541_110439</name>
</gene>
<evidence type="ECO:0000256" key="7">
    <source>
        <dbReference type="SAM" id="MobiDB-lite"/>
    </source>
</evidence>
<proteinExistence type="inferred from homology"/>
<comment type="pathway">
    <text evidence="4">Amino-acid biosynthesis; D-alanine biosynthesis; D-alanine from L-alanine: step 1/1.</text>
</comment>
<dbReference type="SMART" id="SM01005">
    <property type="entry name" value="Ala_racemase_C"/>
    <property type="match status" value="1"/>
</dbReference>
<evidence type="ECO:0000256" key="3">
    <source>
        <dbReference type="ARBA" id="ARBA00023235"/>
    </source>
</evidence>
<feature type="compositionally biased region" description="Polar residues" evidence="7">
    <location>
        <begin position="369"/>
        <end position="379"/>
    </location>
</feature>
<dbReference type="NCBIfam" id="TIGR00492">
    <property type="entry name" value="alr"/>
    <property type="match status" value="1"/>
</dbReference>
<dbReference type="AlphaFoldDB" id="A0A1I2IX77"/>
<comment type="similarity">
    <text evidence="4">Belongs to the alanine racemase family.</text>
</comment>
<dbReference type="GO" id="GO:0030632">
    <property type="term" value="P:D-alanine biosynthetic process"/>
    <property type="evidence" value="ECO:0007669"/>
    <property type="project" value="UniProtKB-UniRule"/>
</dbReference>
<dbReference type="Pfam" id="PF01168">
    <property type="entry name" value="Ala_racemase_N"/>
    <property type="match status" value="1"/>
</dbReference>